<feature type="transmembrane region" description="Helical" evidence="8">
    <location>
        <begin position="519"/>
        <end position="539"/>
    </location>
</feature>
<dbReference type="GO" id="GO:0015141">
    <property type="term" value="F:succinate transmembrane transporter activity"/>
    <property type="evidence" value="ECO:0007669"/>
    <property type="project" value="TreeGrafter"/>
</dbReference>
<evidence type="ECO:0000256" key="7">
    <source>
        <dbReference type="SAM" id="MobiDB-lite"/>
    </source>
</evidence>
<evidence type="ECO:0000256" key="4">
    <source>
        <dbReference type="ARBA" id="ARBA00022692"/>
    </source>
</evidence>
<name>A0AA39LIK9_9BILA</name>
<protein>
    <submittedName>
        <fullName evidence="9">Uncharacterized protein</fullName>
    </submittedName>
</protein>
<evidence type="ECO:0000256" key="2">
    <source>
        <dbReference type="ARBA" id="ARBA00006772"/>
    </source>
</evidence>
<accession>A0AA39LIK9</accession>
<dbReference type="GO" id="GO:0005886">
    <property type="term" value="C:plasma membrane"/>
    <property type="evidence" value="ECO:0007669"/>
    <property type="project" value="TreeGrafter"/>
</dbReference>
<gene>
    <name evidence="9" type="ORF">QR680_002570</name>
</gene>
<feature type="transmembrane region" description="Helical" evidence="8">
    <location>
        <begin position="201"/>
        <end position="221"/>
    </location>
</feature>
<dbReference type="Pfam" id="PF00939">
    <property type="entry name" value="Na_sulph_symp"/>
    <property type="match status" value="2"/>
</dbReference>
<feature type="transmembrane region" description="Helical" evidence="8">
    <location>
        <begin position="399"/>
        <end position="419"/>
    </location>
</feature>
<comment type="subcellular location">
    <subcellularLocation>
        <location evidence="1">Membrane</location>
        <topology evidence="1">Multi-pass membrane protein</topology>
    </subcellularLocation>
</comment>
<dbReference type="PROSITE" id="PS01271">
    <property type="entry name" value="NA_SULFATE"/>
    <property type="match status" value="1"/>
</dbReference>
<dbReference type="Proteomes" id="UP001175271">
    <property type="component" value="Unassembled WGS sequence"/>
</dbReference>
<evidence type="ECO:0000256" key="1">
    <source>
        <dbReference type="ARBA" id="ARBA00004141"/>
    </source>
</evidence>
<keyword evidence="10" id="KW-1185">Reference proteome</keyword>
<evidence type="ECO:0000256" key="6">
    <source>
        <dbReference type="ARBA" id="ARBA00023136"/>
    </source>
</evidence>
<feature type="compositionally biased region" description="Basic and acidic residues" evidence="7">
    <location>
        <begin position="365"/>
        <end position="387"/>
    </location>
</feature>
<dbReference type="GO" id="GO:0015137">
    <property type="term" value="F:citrate transmembrane transporter activity"/>
    <property type="evidence" value="ECO:0007669"/>
    <property type="project" value="TreeGrafter"/>
</dbReference>
<dbReference type="AlphaFoldDB" id="A0AA39LIK9"/>
<dbReference type="InterPro" id="IPR001898">
    <property type="entry name" value="SLC13A/DASS"/>
</dbReference>
<comment type="similarity">
    <text evidence="2">Belongs to the SLC13A/DASS transporter (TC 2.A.47) family. NADC subfamily.</text>
</comment>
<evidence type="ECO:0000256" key="8">
    <source>
        <dbReference type="SAM" id="Phobius"/>
    </source>
</evidence>
<evidence type="ECO:0000256" key="3">
    <source>
        <dbReference type="ARBA" id="ARBA00022448"/>
    </source>
</evidence>
<dbReference type="PANTHER" id="PTHR10283:SF85">
    <property type="entry name" value="SODIUM-DEPENDENT HIGH-AFFINITY DICARBOXYLATE TRANSPORTER 3"/>
    <property type="match status" value="1"/>
</dbReference>
<feature type="transmembrane region" description="Helical" evidence="8">
    <location>
        <begin position="58"/>
        <end position="77"/>
    </location>
</feature>
<sequence>MTLYANYTAASTNTLKEDELAYNINSRTNIVVQDELPRTKAQKARDILMQAWTIFKRIKNPFVIIGAPLAFLPLLTVQKPEFTCAFCVGIMAVYWMAEVMPLAVTAMLPVALFPLTGVMTSAEVAKEYFNDTNFLFIGGLIVAVAVEKCGLHTRIALFVLNLVGKKPKFIIYDGHDGNKVGKNENILKNANPEQKKMAKGLLLSICFAANIGGTGTITGTPPNLVMLGQLQTLFPDADTGVNYLSFSMFAIPVMLVCLVACWGILVFVFLRNAPELSSEIMKSLKETKEQLPRMSFAEKAVSACFLLLLTLWVTREPGFVPGLTSIVPKEYFTDATSAIVISILLFALPNEMPSLDKLLAPPPKSKKELDEDRSSSPQEENKKKESDRLMDWNAMQEKFPWSVVILLGGGFALAAGVKASGLSNVIGEKLAEINHTDTYQKQAICLAITMFVTNICSNTVTASIFIPIVASMAQETSTNPLTLMLPTTLACSFAFILPVGTPPNAIVFGSGDVKVTDMMFCGTITSFATGFIVVAYMQLVKSLMFSLDQFPEWAHLVNGTTMSP</sequence>
<feature type="transmembrane region" description="Helical" evidence="8">
    <location>
        <begin position="241"/>
        <end position="270"/>
    </location>
</feature>
<keyword evidence="6 8" id="KW-0472">Membrane</keyword>
<dbReference type="InterPro" id="IPR031312">
    <property type="entry name" value="Na/sul_symport_CS"/>
</dbReference>
<keyword evidence="4 8" id="KW-0812">Transmembrane</keyword>
<feature type="transmembrane region" description="Helical" evidence="8">
    <location>
        <begin position="84"/>
        <end position="114"/>
    </location>
</feature>
<organism evidence="9 10">
    <name type="scientific">Steinernema hermaphroditum</name>
    <dbReference type="NCBI Taxonomy" id="289476"/>
    <lineage>
        <taxon>Eukaryota</taxon>
        <taxon>Metazoa</taxon>
        <taxon>Ecdysozoa</taxon>
        <taxon>Nematoda</taxon>
        <taxon>Chromadorea</taxon>
        <taxon>Rhabditida</taxon>
        <taxon>Tylenchina</taxon>
        <taxon>Panagrolaimomorpha</taxon>
        <taxon>Strongyloidoidea</taxon>
        <taxon>Steinernematidae</taxon>
        <taxon>Steinernema</taxon>
    </lineage>
</organism>
<comment type="caution">
    <text evidence="9">The sequence shown here is derived from an EMBL/GenBank/DDBJ whole genome shotgun (WGS) entry which is preliminary data.</text>
</comment>
<proteinExistence type="inferred from homology"/>
<evidence type="ECO:0000313" key="10">
    <source>
        <dbReference type="Proteomes" id="UP001175271"/>
    </source>
</evidence>
<keyword evidence="5 8" id="KW-1133">Transmembrane helix</keyword>
<feature type="transmembrane region" description="Helical" evidence="8">
    <location>
        <begin position="291"/>
        <end position="311"/>
    </location>
</feature>
<keyword evidence="3" id="KW-0813">Transport</keyword>
<feature type="region of interest" description="Disordered" evidence="7">
    <location>
        <begin position="359"/>
        <end position="387"/>
    </location>
</feature>
<dbReference type="EMBL" id="JAUCMV010000005">
    <property type="protein sequence ID" value="KAK0398389.1"/>
    <property type="molecule type" value="Genomic_DNA"/>
</dbReference>
<feature type="transmembrane region" description="Helical" evidence="8">
    <location>
        <begin position="439"/>
        <end position="469"/>
    </location>
</feature>
<dbReference type="PANTHER" id="PTHR10283">
    <property type="entry name" value="SOLUTE CARRIER FAMILY 13 MEMBER"/>
    <property type="match status" value="1"/>
</dbReference>
<reference evidence="9" key="1">
    <citation type="submission" date="2023-06" db="EMBL/GenBank/DDBJ databases">
        <title>Genomic analysis of the entomopathogenic nematode Steinernema hermaphroditum.</title>
        <authorList>
            <person name="Schwarz E.M."/>
            <person name="Heppert J.K."/>
            <person name="Baniya A."/>
            <person name="Schwartz H.T."/>
            <person name="Tan C.-H."/>
            <person name="Antoshechkin I."/>
            <person name="Sternberg P.W."/>
            <person name="Goodrich-Blair H."/>
            <person name="Dillman A.R."/>
        </authorList>
    </citation>
    <scope>NUCLEOTIDE SEQUENCE</scope>
    <source>
        <strain evidence="9">PS9179</strain>
        <tissue evidence="9">Whole animal</tissue>
    </source>
</reference>
<evidence type="ECO:0000313" key="9">
    <source>
        <dbReference type="EMBL" id="KAK0398389.1"/>
    </source>
</evidence>
<evidence type="ECO:0000256" key="5">
    <source>
        <dbReference type="ARBA" id="ARBA00022989"/>
    </source>
</evidence>